<comment type="subcellular location">
    <subcellularLocation>
        <location evidence="1">Cell outer membrane</location>
    </subcellularLocation>
</comment>
<evidence type="ECO:0000256" key="3">
    <source>
        <dbReference type="ARBA" id="ARBA00022729"/>
    </source>
</evidence>
<evidence type="ECO:0000259" key="6">
    <source>
        <dbReference type="Pfam" id="PF07980"/>
    </source>
</evidence>
<dbReference type="KEGG" id="fln:FLA_1700"/>
<keyword evidence="5" id="KW-0998">Cell outer membrane</keyword>
<keyword evidence="4" id="KW-0472">Membrane</keyword>
<evidence type="ECO:0000256" key="4">
    <source>
        <dbReference type="ARBA" id="ARBA00023136"/>
    </source>
</evidence>
<dbReference type="InterPro" id="IPR033985">
    <property type="entry name" value="SusD-like_N"/>
</dbReference>
<evidence type="ECO:0000256" key="5">
    <source>
        <dbReference type="ARBA" id="ARBA00023237"/>
    </source>
</evidence>
<gene>
    <name evidence="8" type="ORF">SAMN05421788_108163</name>
</gene>
<dbReference type="SUPFAM" id="SSF48452">
    <property type="entry name" value="TPR-like"/>
    <property type="match status" value="1"/>
</dbReference>
<keyword evidence="9" id="KW-1185">Reference proteome</keyword>
<dbReference type="EMBL" id="FTOR01000008">
    <property type="protein sequence ID" value="SIT28896.1"/>
    <property type="molecule type" value="Genomic_DNA"/>
</dbReference>
<dbReference type="AlphaFoldDB" id="A0A173ME24"/>
<protein>
    <submittedName>
        <fullName evidence="8">SusD family protein</fullName>
    </submittedName>
</protein>
<evidence type="ECO:0000256" key="2">
    <source>
        <dbReference type="ARBA" id="ARBA00006275"/>
    </source>
</evidence>
<dbReference type="Pfam" id="PF07980">
    <property type="entry name" value="SusD_RagB"/>
    <property type="match status" value="1"/>
</dbReference>
<proteinExistence type="inferred from homology"/>
<dbReference type="STRING" id="477680.SAMN05421788_108163"/>
<comment type="similarity">
    <text evidence="2">Belongs to the SusD family.</text>
</comment>
<keyword evidence="3" id="KW-0732">Signal</keyword>
<evidence type="ECO:0000256" key="1">
    <source>
        <dbReference type="ARBA" id="ARBA00004442"/>
    </source>
</evidence>
<dbReference type="GO" id="GO:0009279">
    <property type="term" value="C:cell outer membrane"/>
    <property type="evidence" value="ECO:0007669"/>
    <property type="project" value="UniProtKB-SubCell"/>
</dbReference>
<sequence length="493" mass="55442">MMSIHFTDMKKIGLYITMGLAMGAAGCNKYLDKDPDNRAQLNSPEKVAQLVATAYPNTNYWAFAECSSDNVGDRGSGTTEYEIQDPYMFRDVRSNQPDSPEGYWGACYKAVAAANEALQAISQTPDSVKYNAQKGEALVARAYAHFMLVNFFSKFYNKTTAASDAGIPYVTEPENVVVKQYERKTVQYVYDMVEKDLQAGLPLIRDEKYSVPAYHFTRVAAHAFAVRYYLFKQQYDSVLVHSAEIFTSSDISPKLRQWNTTYKNMTRLELMATYQKATEPANLLLCETYSSYARSYLYGRYAFDPGHSQTLIFGGVPALSQGDWSFGYQAYGGDNVVYMPKVNEYFVRLSVNADIGDPYVMVPLFTAEEVLFSRAEAMVSKSNYTGALELLNAYLSTRIYNYDASIHTLTTDDVTSYYGLAVQAAFNQLILDYKRAEFIHEGQRWFDILRKNLPVTHTIYGTGATLTLAADSKQKVFQIPQSAVLSGLALNPR</sequence>
<dbReference type="Gene3D" id="1.25.40.390">
    <property type="match status" value="1"/>
</dbReference>
<reference evidence="9" key="1">
    <citation type="submission" date="2017-01" db="EMBL/GenBank/DDBJ databases">
        <authorList>
            <person name="Varghese N."/>
            <person name="Submissions S."/>
        </authorList>
    </citation>
    <scope>NUCLEOTIDE SEQUENCE [LARGE SCALE GENOMIC DNA]</scope>
    <source>
        <strain evidence="9">DSM 21054</strain>
    </source>
</reference>
<dbReference type="Pfam" id="PF14322">
    <property type="entry name" value="SusD-like_3"/>
    <property type="match status" value="1"/>
</dbReference>
<feature type="domain" description="SusD-like N-terminal" evidence="7">
    <location>
        <begin position="29"/>
        <end position="230"/>
    </location>
</feature>
<organism evidence="8 9">
    <name type="scientific">Filimonas lacunae</name>
    <dbReference type="NCBI Taxonomy" id="477680"/>
    <lineage>
        <taxon>Bacteria</taxon>
        <taxon>Pseudomonadati</taxon>
        <taxon>Bacteroidota</taxon>
        <taxon>Chitinophagia</taxon>
        <taxon>Chitinophagales</taxon>
        <taxon>Chitinophagaceae</taxon>
        <taxon>Filimonas</taxon>
    </lineage>
</organism>
<dbReference type="Proteomes" id="UP000186917">
    <property type="component" value="Unassembled WGS sequence"/>
</dbReference>
<evidence type="ECO:0000259" key="7">
    <source>
        <dbReference type="Pfam" id="PF14322"/>
    </source>
</evidence>
<dbReference type="InterPro" id="IPR012944">
    <property type="entry name" value="SusD_RagB_dom"/>
</dbReference>
<accession>A0A173ME24</accession>
<feature type="domain" description="RagB/SusD" evidence="6">
    <location>
        <begin position="369"/>
        <end position="452"/>
    </location>
</feature>
<evidence type="ECO:0000313" key="8">
    <source>
        <dbReference type="EMBL" id="SIT28896.1"/>
    </source>
</evidence>
<dbReference type="InterPro" id="IPR011990">
    <property type="entry name" value="TPR-like_helical_dom_sf"/>
</dbReference>
<name>A0A173ME24_9BACT</name>
<evidence type="ECO:0000313" key="9">
    <source>
        <dbReference type="Proteomes" id="UP000186917"/>
    </source>
</evidence>